<protein>
    <submittedName>
        <fullName evidence="2">ABC-type amino acid transport/signal transduction systems</fullName>
    </submittedName>
</protein>
<dbReference type="STRING" id="342108.amb1412"/>
<proteinExistence type="predicted"/>
<evidence type="ECO:0000313" key="3">
    <source>
        <dbReference type="Proteomes" id="UP000007058"/>
    </source>
</evidence>
<accession>Q2W7F9</accession>
<keyword evidence="3" id="KW-1185">Reference proteome</keyword>
<dbReference type="Gene3D" id="3.40.190.10">
    <property type="entry name" value="Periplasmic binding protein-like II"/>
    <property type="match status" value="2"/>
</dbReference>
<gene>
    <name evidence="2" type="ordered locus">amb1412</name>
</gene>
<reference evidence="2 3" key="1">
    <citation type="journal article" date="2005" name="DNA Res.">
        <title>Complete genome sequence of the facultative anaerobic magnetotactic bacterium Magnetospirillum sp. strain AMB-1.</title>
        <authorList>
            <person name="Matsunaga T."/>
            <person name="Okamura Y."/>
            <person name="Fukuda Y."/>
            <person name="Wahyudi A.T."/>
            <person name="Murase Y."/>
            <person name="Takeyama H."/>
        </authorList>
    </citation>
    <scope>NUCLEOTIDE SEQUENCE [LARGE SCALE GENOMIC DNA]</scope>
    <source>
        <strain evidence="3">ATCC 700264 / AMB-1</strain>
    </source>
</reference>
<dbReference type="Proteomes" id="UP000007058">
    <property type="component" value="Chromosome"/>
</dbReference>
<feature type="chain" id="PRO_5004218294" evidence="1">
    <location>
        <begin position="32"/>
        <end position="254"/>
    </location>
</feature>
<sequence length="254" mass="28203">MGWRRLMTMGRPTRFFAGLILLLAGASAAAAAEPRVLEYSYPDQSVWTTRLDARGEPDNPLLRLAAPLFQQAGIPWRARGLPAARLFEHLRDGQTDFSILVKGTVLDKCCLISKRPVAGTELRVYHRKGKRPITSREDLAGKEVITVHGYTYGSLLPFIKDPANRIGNNGTVSHESAFAMLERGRADYLLDYAGPAQEVLAERPIRDLEYDVIDRLDVHLVLNRTFPDAEALMSRLETIAAGLTIEGVPKPNLK</sequence>
<dbReference type="EMBL" id="AP007255">
    <property type="protein sequence ID" value="BAE50216.1"/>
    <property type="molecule type" value="Genomic_DNA"/>
</dbReference>
<organism evidence="2 3">
    <name type="scientific">Paramagnetospirillum magneticum (strain ATCC 700264 / AMB-1)</name>
    <name type="common">Magnetospirillum magneticum</name>
    <dbReference type="NCBI Taxonomy" id="342108"/>
    <lineage>
        <taxon>Bacteria</taxon>
        <taxon>Pseudomonadati</taxon>
        <taxon>Pseudomonadota</taxon>
        <taxon>Alphaproteobacteria</taxon>
        <taxon>Rhodospirillales</taxon>
        <taxon>Magnetospirillaceae</taxon>
        <taxon>Paramagnetospirillum</taxon>
    </lineage>
</organism>
<name>Q2W7F9_PARM1</name>
<evidence type="ECO:0000256" key="1">
    <source>
        <dbReference type="SAM" id="SignalP"/>
    </source>
</evidence>
<dbReference type="SUPFAM" id="SSF53850">
    <property type="entry name" value="Periplasmic binding protein-like II"/>
    <property type="match status" value="1"/>
</dbReference>
<feature type="signal peptide" evidence="1">
    <location>
        <begin position="1"/>
        <end position="31"/>
    </location>
</feature>
<evidence type="ECO:0000313" key="2">
    <source>
        <dbReference type="EMBL" id="BAE50216.1"/>
    </source>
</evidence>
<dbReference type="KEGG" id="mag:amb1412"/>
<dbReference type="HOGENOM" id="CLU_086353_0_0_5"/>
<keyword evidence="1" id="KW-0732">Signal</keyword>
<dbReference type="AlphaFoldDB" id="Q2W7F9"/>